<keyword evidence="8" id="KW-1185">Reference proteome</keyword>
<evidence type="ECO:0000256" key="2">
    <source>
        <dbReference type="ARBA" id="ARBA00023136"/>
    </source>
</evidence>
<evidence type="ECO:0000313" key="8">
    <source>
        <dbReference type="Proteomes" id="UP000244810"/>
    </source>
</evidence>
<feature type="compositionally biased region" description="Acidic residues" evidence="5">
    <location>
        <begin position="651"/>
        <end position="664"/>
    </location>
</feature>
<reference evidence="7 8" key="1">
    <citation type="journal article" date="2011" name="Syst. Appl. Microbiol.">
        <title>Defluviimonas denitrificans gen. nov., sp. nov., and Pararhodobacter aggregans gen. nov., sp. nov., non-phototrophic Rhodobacteraceae from the biofilter of a marine aquaculture.</title>
        <authorList>
            <person name="Foesel B.U."/>
            <person name="Drake H.L."/>
            <person name="Schramm A."/>
        </authorList>
    </citation>
    <scope>NUCLEOTIDE SEQUENCE [LARGE SCALE GENOMIC DNA]</scope>
    <source>
        <strain evidence="7 8">D1-19</strain>
    </source>
</reference>
<keyword evidence="2 4" id="KW-0472">Membrane</keyword>
<proteinExistence type="predicted"/>
<dbReference type="PROSITE" id="PS51123">
    <property type="entry name" value="OMPA_2"/>
    <property type="match status" value="1"/>
</dbReference>
<evidence type="ECO:0000256" key="4">
    <source>
        <dbReference type="PROSITE-ProRule" id="PRU00473"/>
    </source>
</evidence>
<sequence>MSRKTLLVSIAAFVAAAVLALGTALLLVALLERRTAEALQQAFARAQIGWVQVTLDGLDVTLAGTAPDESARISALQVAGEVVDATRISETIAVTQRNAIVAPVFRVEMMRNRDDLSVIGLVPARPGRAPIAERLRDALPDLAIEDLLQTTDYAVPGGWVAATDFAVAALEKFEVGRISVTAGRIEVEALVDGPEERRSLEEELRGMAPRGQVLTLDLIAPRPVAAPFLLRVDAEAGVLHVGACNADTEEAQQAIATALTRAGYARRLVCPLALGAPTPRWGEGAALGIATLASLGEGNLTMSDGTVILAIPHTVAGSDFDRAVGSLETALPEAFSLSARHLDPPPEVEPDADAAPEVQLRLTEEGRLSLAGRLPDERIRAAVGAFAGARFGREAVEIGARLDPELPSGWAIRVLTVIEALAELHHGEALVRADRVRISGVSGNPDARSQVTQALLQGLGSEARIDVQVRYDEALDPVANAPTPDNCEARIHDILRETKITFDPGATEINAASAPVIDRIAEVLRECGELPFEVAGYTDSQGREETNLNLSQARAEAVINALLARRVLVASLVAQGYGAADPIADNGTEAGREANRRIEFRLIRPEAPPEPIDPALEAQLTFEVQSPGADTIRPRPRPGSQVADAPTIGSGDEEATDETPAESQ</sequence>
<dbReference type="SUPFAM" id="SSF103088">
    <property type="entry name" value="OmpA-like"/>
    <property type="match status" value="1"/>
</dbReference>
<dbReference type="OrthoDB" id="5525824at2"/>
<keyword evidence="3" id="KW-0998">Cell outer membrane</keyword>
<dbReference type="InterPro" id="IPR006664">
    <property type="entry name" value="OMP_bac"/>
</dbReference>
<evidence type="ECO:0000259" key="6">
    <source>
        <dbReference type="PROSITE" id="PS51123"/>
    </source>
</evidence>
<dbReference type="InterPro" id="IPR050330">
    <property type="entry name" value="Bact_OuterMem_StrucFunc"/>
</dbReference>
<feature type="region of interest" description="Disordered" evidence="5">
    <location>
        <begin position="621"/>
        <end position="664"/>
    </location>
</feature>
<comment type="subcellular location">
    <subcellularLocation>
        <location evidence="1">Cell outer membrane</location>
    </subcellularLocation>
</comment>
<dbReference type="Gene3D" id="3.30.1330.60">
    <property type="entry name" value="OmpA-like domain"/>
    <property type="match status" value="1"/>
</dbReference>
<accession>A0A2T7UNE0</accession>
<dbReference type="InterPro" id="IPR006665">
    <property type="entry name" value="OmpA-like"/>
</dbReference>
<dbReference type="EMBL" id="QDDR01000010">
    <property type="protein sequence ID" value="PVE46184.1"/>
    <property type="molecule type" value="Genomic_DNA"/>
</dbReference>
<dbReference type="Gene3D" id="3.40.1520.20">
    <property type="match status" value="2"/>
</dbReference>
<feature type="domain" description="OmpA-like" evidence="6">
    <location>
        <begin position="489"/>
        <end position="606"/>
    </location>
</feature>
<evidence type="ECO:0000256" key="1">
    <source>
        <dbReference type="ARBA" id="ARBA00004442"/>
    </source>
</evidence>
<evidence type="ECO:0000256" key="5">
    <source>
        <dbReference type="SAM" id="MobiDB-lite"/>
    </source>
</evidence>
<organism evidence="7 8">
    <name type="scientific">Pararhodobacter aggregans</name>
    <dbReference type="NCBI Taxonomy" id="404875"/>
    <lineage>
        <taxon>Bacteria</taxon>
        <taxon>Pseudomonadati</taxon>
        <taxon>Pseudomonadota</taxon>
        <taxon>Alphaproteobacteria</taxon>
        <taxon>Rhodobacterales</taxon>
        <taxon>Paracoccaceae</taxon>
        <taxon>Pararhodobacter</taxon>
    </lineage>
</organism>
<name>A0A2T7UNE0_9RHOB</name>
<comment type="caution">
    <text evidence="7">The sequence shown here is derived from an EMBL/GenBank/DDBJ whole genome shotgun (WGS) entry which is preliminary data.</text>
</comment>
<dbReference type="PANTHER" id="PTHR30329">
    <property type="entry name" value="STATOR ELEMENT OF FLAGELLAR MOTOR COMPLEX"/>
    <property type="match status" value="1"/>
</dbReference>
<evidence type="ECO:0000256" key="3">
    <source>
        <dbReference type="ARBA" id="ARBA00023237"/>
    </source>
</evidence>
<gene>
    <name evidence="7" type="ORF">DDE23_18525</name>
</gene>
<dbReference type="PANTHER" id="PTHR30329:SF21">
    <property type="entry name" value="LIPOPROTEIN YIAD-RELATED"/>
    <property type="match status" value="1"/>
</dbReference>
<dbReference type="Proteomes" id="UP000244810">
    <property type="component" value="Unassembled WGS sequence"/>
</dbReference>
<dbReference type="CDD" id="cd07185">
    <property type="entry name" value="OmpA_C-like"/>
    <property type="match status" value="1"/>
</dbReference>
<dbReference type="RefSeq" id="WP_107755048.1">
    <property type="nucleotide sequence ID" value="NZ_QBKF01000020.1"/>
</dbReference>
<protein>
    <recommendedName>
        <fullName evidence="6">OmpA-like domain-containing protein</fullName>
    </recommendedName>
</protein>
<dbReference type="PRINTS" id="PR01021">
    <property type="entry name" value="OMPADOMAIN"/>
</dbReference>
<dbReference type="Pfam" id="PF00691">
    <property type="entry name" value="OmpA"/>
    <property type="match status" value="1"/>
</dbReference>
<dbReference type="InterPro" id="IPR036737">
    <property type="entry name" value="OmpA-like_sf"/>
</dbReference>
<dbReference type="AlphaFoldDB" id="A0A2T7UNE0"/>
<evidence type="ECO:0000313" key="7">
    <source>
        <dbReference type="EMBL" id="PVE46184.1"/>
    </source>
</evidence>
<dbReference type="GO" id="GO:0009279">
    <property type="term" value="C:cell outer membrane"/>
    <property type="evidence" value="ECO:0007669"/>
    <property type="project" value="UniProtKB-SubCell"/>
</dbReference>